<evidence type="ECO:0000256" key="1">
    <source>
        <dbReference type="ARBA" id="ARBA00004496"/>
    </source>
</evidence>
<dbReference type="AlphaFoldDB" id="A0A9Q0G1H2"/>
<dbReference type="GO" id="GO:0009736">
    <property type="term" value="P:cytokinin-activated signaling pathway"/>
    <property type="evidence" value="ECO:0007669"/>
    <property type="project" value="UniProtKB-KW"/>
</dbReference>
<dbReference type="PANTHER" id="PTHR33347">
    <property type="entry name" value="OSJNBA0091C07.3 PROTEIN"/>
    <property type="match status" value="1"/>
</dbReference>
<keyword evidence="5" id="KW-0539">Nucleus</keyword>
<proteinExistence type="inferred from homology"/>
<keyword evidence="9" id="KW-1185">Reference proteome</keyword>
<comment type="similarity">
    <text evidence="6">Belongs to the SOFL plant protein family.</text>
</comment>
<evidence type="ECO:0000256" key="2">
    <source>
        <dbReference type="ARBA" id="ARBA00022490"/>
    </source>
</evidence>
<evidence type="ECO:0000256" key="5">
    <source>
        <dbReference type="ARBA" id="ARBA00023242"/>
    </source>
</evidence>
<feature type="region of interest" description="Disordered" evidence="7">
    <location>
        <begin position="24"/>
        <end position="120"/>
    </location>
</feature>
<keyword evidence="4" id="KW-0932">Cytokinin signaling pathway</keyword>
<keyword evidence="3" id="KW-0203">Cytokinin biosynthesis</keyword>
<dbReference type="GO" id="GO:0009691">
    <property type="term" value="P:cytokinin biosynthetic process"/>
    <property type="evidence" value="ECO:0007669"/>
    <property type="project" value="UniProtKB-KW"/>
</dbReference>
<reference evidence="8" key="1">
    <citation type="submission" date="2022-02" db="EMBL/GenBank/DDBJ databases">
        <authorList>
            <person name="Henning P.M."/>
            <person name="McCubbin A.G."/>
            <person name="Shore J.S."/>
        </authorList>
    </citation>
    <scope>NUCLEOTIDE SEQUENCE</scope>
    <source>
        <strain evidence="8">F60SS</strain>
        <tissue evidence="8">Leaves</tissue>
    </source>
</reference>
<dbReference type="EMBL" id="JAKUCV010003009">
    <property type="protein sequence ID" value="KAJ4840624.1"/>
    <property type="molecule type" value="Genomic_DNA"/>
</dbReference>
<keyword evidence="2" id="KW-0963">Cytoplasm</keyword>
<dbReference type="InterPro" id="IPR044670">
    <property type="entry name" value="SOFL"/>
</dbReference>
<protein>
    <submittedName>
        <fullName evidence="8">Uncharacterized protein</fullName>
    </submittedName>
</protein>
<evidence type="ECO:0000256" key="7">
    <source>
        <dbReference type="SAM" id="MobiDB-lite"/>
    </source>
</evidence>
<evidence type="ECO:0000256" key="6">
    <source>
        <dbReference type="ARBA" id="ARBA00024199"/>
    </source>
</evidence>
<sequence>MESSKIIGSAKECSSESGWTSYLVSRGQGSNIDDEGDYSTGDYGYNTNKQRYYRKGDAAAAADSGESDDSMTSDASSGPSHCEPFHGSNEDNHGRSHLKGATSKCPSKEKPYRNVKQRDGARIRVGKEESFFKAKTAVSHVQSSIKESQEKHTSQFCFRIPDFHS</sequence>
<evidence type="ECO:0000313" key="9">
    <source>
        <dbReference type="Proteomes" id="UP001141552"/>
    </source>
</evidence>
<dbReference type="PANTHER" id="PTHR33347:SF31">
    <property type="entry name" value="PROTEIN SOB FIVE-LIKE 1"/>
    <property type="match status" value="1"/>
</dbReference>
<comment type="subcellular location">
    <subcellularLocation>
        <location evidence="1">Cytoplasm</location>
    </subcellularLocation>
</comment>
<evidence type="ECO:0000313" key="8">
    <source>
        <dbReference type="EMBL" id="KAJ4840624.1"/>
    </source>
</evidence>
<reference evidence="8" key="2">
    <citation type="journal article" date="2023" name="Plants (Basel)">
        <title>Annotation of the Turnera subulata (Passifloraceae) Draft Genome Reveals the S-Locus Evolved after the Divergence of Turneroideae from Passifloroideae in a Stepwise Manner.</title>
        <authorList>
            <person name="Henning P.M."/>
            <person name="Roalson E.H."/>
            <person name="Mir W."/>
            <person name="McCubbin A.G."/>
            <person name="Shore J.S."/>
        </authorList>
    </citation>
    <scope>NUCLEOTIDE SEQUENCE</scope>
    <source>
        <strain evidence="8">F60SS</strain>
    </source>
</reference>
<accession>A0A9Q0G1H2</accession>
<dbReference type="GO" id="GO:0005737">
    <property type="term" value="C:cytoplasm"/>
    <property type="evidence" value="ECO:0007669"/>
    <property type="project" value="UniProtKB-SubCell"/>
</dbReference>
<feature type="compositionally biased region" description="Basic and acidic residues" evidence="7">
    <location>
        <begin position="106"/>
        <end position="120"/>
    </location>
</feature>
<organism evidence="8 9">
    <name type="scientific">Turnera subulata</name>
    <dbReference type="NCBI Taxonomy" id="218843"/>
    <lineage>
        <taxon>Eukaryota</taxon>
        <taxon>Viridiplantae</taxon>
        <taxon>Streptophyta</taxon>
        <taxon>Embryophyta</taxon>
        <taxon>Tracheophyta</taxon>
        <taxon>Spermatophyta</taxon>
        <taxon>Magnoliopsida</taxon>
        <taxon>eudicotyledons</taxon>
        <taxon>Gunneridae</taxon>
        <taxon>Pentapetalae</taxon>
        <taxon>rosids</taxon>
        <taxon>fabids</taxon>
        <taxon>Malpighiales</taxon>
        <taxon>Passifloraceae</taxon>
        <taxon>Turnera</taxon>
    </lineage>
</organism>
<comment type="caution">
    <text evidence="8">The sequence shown here is derived from an EMBL/GenBank/DDBJ whole genome shotgun (WGS) entry which is preliminary data.</text>
</comment>
<evidence type="ECO:0000256" key="3">
    <source>
        <dbReference type="ARBA" id="ARBA00022712"/>
    </source>
</evidence>
<gene>
    <name evidence="8" type="ORF">Tsubulata_023556</name>
</gene>
<dbReference type="Proteomes" id="UP001141552">
    <property type="component" value="Unassembled WGS sequence"/>
</dbReference>
<evidence type="ECO:0000256" key="4">
    <source>
        <dbReference type="ARBA" id="ARBA00022864"/>
    </source>
</evidence>
<name>A0A9Q0G1H2_9ROSI</name>